<dbReference type="InterPro" id="IPR004345">
    <property type="entry name" value="TB2_DP1_HVA22"/>
</dbReference>
<name>A0A8E2DG59_9APHY</name>
<reference evidence="8 9" key="1">
    <citation type="submission" date="2016-07" db="EMBL/GenBank/DDBJ databases">
        <title>Draft genome of the white-rot fungus Obba rivulosa 3A-2.</title>
        <authorList>
            <consortium name="DOE Joint Genome Institute"/>
            <person name="Miettinen O."/>
            <person name="Riley R."/>
            <person name="Acob R."/>
            <person name="Barry K."/>
            <person name="Cullen D."/>
            <person name="De Vries R."/>
            <person name="Hainaut M."/>
            <person name="Hatakka A."/>
            <person name="Henrissat B."/>
            <person name="Hilden K."/>
            <person name="Kuo R."/>
            <person name="Labutti K."/>
            <person name="Lipzen A."/>
            <person name="Makela M.R."/>
            <person name="Sandor L."/>
            <person name="Spatafora J.W."/>
            <person name="Grigoriev I.V."/>
            <person name="Hibbett D.S."/>
        </authorList>
    </citation>
    <scope>NUCLEOTIDE SEQUENCE [LARGE SCALE GENOMIC DNA]</scope>
    <source>
        <strain evidence="8 9">3A-2</strain>
    </source>
</reference>
<comment type="subcellular location">
    <subcellularLocation>
        <location evidence="1 6">Membrane</location>
        <topology evidence="1 6">Multi-pass membrane protein</topology>
    </subcellularLocation>
</comment>
<evidence type="ECO:0000256" key="5">
    <source>
        <dbReference type="ARBA" id="ARBA00023136"/>
    </source>
</evidence>
<evidence type="ECO:0000256" key="4">
    <source>
        <dbReference type="ARBA" id="ARBA00022989"/>
    </source>
</evidence>
<dbReference type="PANTHER" id="PTHR12300:SF161">
    <property type="entry name" value="RECEPTOR EXPRESSION-ENHANCING PROTEIN"/>
    <property type="match status" value="1"/>
</dbReference>
<evidence type="ECO:0000256" key="7">
    <source>
        <dbReference type="SAM" id="MobiDB-lite"/>
    </source>
</evidence>
<evidence type="ECO:0000313" key="9">
    <source>
        <dbReference type="Proteomes" id="UP000250043"/>
    </source>
</evidence>
<dbReference type="GO" id="GO:0016020">
    <property type="term" value="C:membrane"/>
    <property type="evidence" value="ECO:0007669"/>
    <property type="project" value="UniProtKB-SubCell"/>
</dbReference>
<keyword evidence="3 6" id="KW-0812">Transmembrane</keyword>
<feature type="transmembrane region" description="Helical" evidence="6">
    <location>
        <begin position="41"/>
        <end position="61"/>
    </location>
</feature>
<organism evidence="8 9">
    <name type="scientific">Obba rivulosa</name>
    <dbReference type="NCBI Taxonomy" id="1052685"/>
    <lineage>
        <taxon>Eukaryota</taxon>
        <taxon>Fungi</taxon>
        <taxon>Dikarya</taxon>
        <taxon>Basidiomycota</taxon>
        <taxon>Agaricomycotina</taxon>
        <taxon>Agaricomycetes</taxon>
        <taxon>Polyporales</taxon>
        <taxon>Gelatoporiaceae</taxon>
        <taxon>Obba</taxon>
    </lineage>
</organism>
<dbReference type="AlphaFoldDB" id="A0A8E2DG59"/>
<feature type="transmembrane region" description="Helical" evidence="6">
    <location>
        <begin position="73"/>
        <end position="95"/>
    </location>
</feature>
<evidence type="ECO:0000256" key="6">
    <source>
        <dbReference type="RuleBase" id="RU362006"/>
    </source>
</evidence>
<evidence type="ECO:0000256" key="2">
    <source>
        <dbReference type="ARBA" id="ARBA00008573"/>
    </source>
</evidence>
<keyword evidence="4 6" id="KW-1133">Transmembrane helix</keyword>
<accession>A0A8E2DG59</accession>
<gene>
    <name evidence="8" type="ORF">OBBRIDRAFT_207248</name>
</gene>
<dbReference type="Proteomes" id="UP000250043">
    <property type="component" value="Unassembled WGS sequence"/>
</dbReference>
<sequence>MLFNFTLRVISATAAFLYPGYASYKTLSQRPASEEDLERWLRYWSVLGCIVAVEYVAEWLVSWLPLYHSFKTLFLLYLALPAGSGGSYLYTSYLLPLLSTHERQIDAFLAHARTALYTYAQRGLRAAWAHIARMLGQQGPRGLGAEAEPVLEDANVRTGPPPTLGDPVSGPAQLAQGLWRNYGPGILAGGAALLRQAHVATAAGLAQAQAQEQAVGAQGRAADKEARRRQLEAELASLSGYDVSPAEEHEGVPVPPANNPARASPSGESLRPRSSSGNSGNSGTGGNGRSAFEEVEVPSDMEGEGVGHPVERPQAQQRRTSWFGWGSSKGYEPVKEE</sequence>
<proteinExistence type="inferred from homology"/>
<dbReference type="OrthoDB" id="434647at2759"/>
<keyword evidence="9" id="KW-1185">Reference proteome</keyword>
<comment type="caution">
    <text evidence="6">Lacks conserved residue(s) required for the propagation of feature annotation.</text>
</comment>
<feature type="region of interest" description="Disordered" evidence="7">
    <location>
        <begin position="239"/>
        <end position="337"/>
    </location>
</feature>
<dbReference type="Pfam" id="PF03134">
    <property type="entry name" value="TB2_DP1_HVA22"/>
    <property type="match status" value="1"/>
</dbReference>
<protein>
    <recommendedName>
        <fullName evidence="6">Protein YOP1</fullName>
    </recommendedName>
</protein>
<keyword evidence="5 6" id="KW-0472">Membrane</keyword>
<feature type="compositionally biased region" description="Acidic residues" evidence="7">
    <location>
        <begin position="293"/>
        <end position="303"/>
    </location>
</feature>
<comment type="similarity">
    <text evidence="2 6">Belongs to the DP1 family.</text>
</comment>
<evidence type="ECO:0000313" key="8">
    <source>
        <dbReference type="EMBL" id="OCH86725.1"/>
    </source>
</evidence>
<evidence type="ECO:0000256" key="3">
    <source>
        <dbReference type="ARBA" id="ARBA00022692"/>
    </source>
</evidence>
<evidence type="ECO:0000256" key="1">
    <source>
        <dbReference type="ARBA" id="ARBA00004141"/>
    </source>
</evidence>
<dbReference type="EMBL" id="KV722514">
    <property type="protein sequence ID" value="OCH86725.1"/>
    <property type="molecule type" value="Genomic_DNA"/>
</dbReference>
<dbReference type="PANTHER" id="PTHR12300">
    <property type="entry name" value="HVA22-LIKE PROTEINS"/>
    <property type="match status" value="1"/>
</dbReference>